<sequence length="345" mass="36714">MAPSTTKQWQITDEARDFGDLALVEAPLPPLGDSEVLIKIEAVSLNYRDVAMPKGLYPFPKKSPLVPASDGAGEVIEVGAKVTTLKKGDKVATLFSQLHQYGPSTKLSAQSALGGNLDGVLRQYAVFPEYGLVKAPRNLTALEVSTLSCAGVTAWDSLYGLKPLKPGQVVLVQGSGGVSVFALQFAKAAGATVIATTSSAAKAEKLKKLGADYVINYKEDKKWGETARSYTPDGVGVDHVIDVGGESTLEQSLAAIKIEGIISLIGFLGGFSPKQSLLECLSRGCIARGVRVGSKATMEEMVVAIEANDLHPAIDDRVFGFEEVKEAYAHMWSQKQFGKIVIKVE</sequence>
<dbReference type="Gene3D" id="3.40.50.720">
    <property type="entry name" value="NAD(P)-binding Rossmann-like Domain"/>
    <property type="match status" value="1"/>
</dbReference>
<evidence type="ECO:0000259" key="1">
    <source>
        <dbReference type="SMART" id="SM00829"/>
    </source>
</evidence>
<dbReference type="InterPro" id="IPR052711">
    <property type="entry name" value="Zinc_ADH-like"/>
</dbReference>
<protein>
    <submittedName>
        <fullName evidence="2">Zinc-type alcohol dehydrogenase-like protein</fullName>
    </submittedName>
</protein>
<accession>A0AA38RHZ8</accession>
<proteinExistence type="predicted"/>
<dbReference type="EMBL" id="JANBVO010000012">
    <property type="protein sequence ID" value="KAJ9148450.1"/>
    <property type="molecule type" value="Genomic_DNA"/>
</dbReference>
<dbReference type="Pfam" id="PF08240">
    <property type="entry name" value="ADH_N"/>
    <property type="match status" value="1"/>
</dbReference>
<dbReference type="InterPro" id="IPR036291">
    <property type="entry name" value="NAD(P)-bd_dom_sf"/>
</dbReference>
<name>A0AA38RHZ8_9PEZI</name>
<evidence type="ECO:0000313" key="2">
    <source>
        <dbReference type="EMBL" id="KAJ9148450.1"/>
    </source>
</evidence>
<evidence type="ECO:0000313" key="3">
    <source>
        <dbReference type="Proteomes" id="UP001174694"/>
    </source>
</evidence>
<dbReference type="InterPro" id="IPR020843">
    <property type="entry name" value="ER"/>
</dbReference>
<dbReference type="Gene3D" id="3.90.180.10">
    <property type="entry name" value="Medium-chain alcohol dehydrogenases, catalytic domain"/>
    <property type="match status" value="1"/>
</dbReference>
<dbReference type="AlphaFoldDB" id="A0AA38RHZ8"/>
<dbReference type="PANTHER" id="PTHR45033:SF2">
    <property type="entry name" value="ZINC-TYPE ALCOHOL DEHYDROGENASE-LIKE PROTEIN C1773.06C"/>
    <property type="match status" value="1"/>
</dbReference>
<dbReference type="InterPro" id="IPR013149">
    <property type="entry name" value="ADH-like_C"/>
</dbReference>
<dbReference type="Pfam" id="PF00107">
    <property type="entry name" value="ADH_zinc_N"/>
    <property type="match status" value="1"/>
</dbReference>
<dbReference type="Proteomes" id="UP001174694">
    <property type="component" value="Unassembled WGS sequence"/>
</dbReference>
<feature type="domain" description="Enoyl reductase (ER)" evidence="1">
    <location>
        <begin position="16"/>
        <end position="342"/>
    </location>
</feature>
<gene>
    <name evidence="2" type="ORF">NKR23_g4931</name>
</gene>
<dbReference type="PANTHER" id="PTHR45033">
    <property type="match status" value="1"/>
</dbReference>
<organism evidence="2 3">
    <name type="scientific">Pleurostoma richardsiae</name>
    <dbReference type="NCBI Taxonomy" id="41990"/>
    <lineage>
        <taxon>Eukaryota</taxon>
        <taxon>Fungi</taxon>
        <taxon>Dikarya</taxon>
        <taxon>Ascomycota</taxon>
        <taxon>Pezizomycotina</taxon>
        <taxon>Sordariomycetes</taxon>
        <taxon>Sordariomycetidae</taxon>
        <taxon>Calosphaeriales</taxon>
        <taxon>Pleurostomataceae</taxon>
        <taxon>Pleurostoma</taxon>
    </lineage>
</organism>
<dbReference type="InterPro" id="IPR013154">
    <property type="entry name" value="ADH-like_N"/>
</dbReference>
<comment type="caution">
    <text evidence="2">The sequence shown here is derived from an EMBL/GenBank/DDBJ whole genome shotgun (WGS) entry which is preliminary data.</text>
</comment>
<dbReference type="SUPFAM" id="SSF50129">
    <property type="entry name" value="GroES-like"/>
    <property type="match status" value="1"/>
</dbReference>
<dbReference type="InterPro" id="IPR011032">
    <property type="entry name" value="GroES-like_sf"/>
</dbReference>
<dbReference type="SMART" id="SM00829">
    <property type="entry name" value="PKS_ER"/>
    <property type="match status" value="1"/>
</dbReference>
<reference evidence="2" key="1">
    <citation type="submission" date="2022-07" db="EMBL/GenBank/DDBJ databases">
        <title>Fungi with potential for degradation of polypropylene.</title>
        <authorList>
            <person name="Gostincar C."/>
        </authorList>
    </citation>
    <scope>NUCLEOTIDE SEQUENCE</scope>
    <source>
        <strain evidence="2">EXF-13308</strain>
    </source>
</reference>
<dbReference type="CDD" id="cd08276">
    <property type="entry name" value="MDR7"/>
    <property type="match status" value="1"/>
</dbReference>
<dbReference type="GO" id="GO:0016491">
    <property type="term" value="F:oxidoreductase activity"/>
    <property type="evidence" value="ECO:0007669"/>
    <property type="project" value="InterPro"/>
</dbReference>
<dbReference type="SUPFAM" id="SSF51735">
    <property type="entry name" value="NAD(P)-binding Rossmann-fold domains"/>
    <property type="match status" value="1"/>
</dbReference>
<keyword evidence="3" id="KW-1185">Reference proteome</keyword>